<dbReference type="Proteomes" id="UP001054945">
    <property type="component" value="Unassembled WGS sequence"/>
</dbReference>
<evidence type="ECO:0000313" key="2">
    <source>
        <dbReference type="Proteomes" id="UP001054945"/>
    </source>
</evidence>
<evidence type="ECO:0000313" key="1">
    <source>
        <dbReference type="EMBL" id="GIY69623.1"/>
    </source>
</evidence>
<keyword evidence="2" id="KW-1185">Reference proteome</keyword>
<accession>A0AAV4VHP0</accession>
<reference evidence="1 2" key="1">
    <citation type="submission" date="2021-06" db="EMBL/GenBank/DDBJ databases">
        <title>Caerostris extrusa draft genome.</title>
        <authorList>
            <person name="Kono N."/>
            <person name="Arakawa K."/>
        </authorList>
    </citation>
    <scope>NUCLEOTIDE SEQUENCE [LARGE SCALE GENOMIC DNA]</scope>
</reference>
<gene>
    <name evidence="1" type="ORF">CEXT_718021</name>
</gene>
<name>A0AAV4VHP0_CAEEX</name>
<organism evidence="1 2">
    <name type="scientific">Caerostris extrusa</name>
    <name type="common">Bark spider</name>
    <name type="synonym">Caerostris bankana</name>
    <dbReference type="NCBI Taxonomy" id="172846"/>
    <lineage>
        <taxon>Eukaryota</taxon>
        <taxon>Metazoa</taxon>
        <taxon>Ecdysozoa</taxon>
        <taxon>Arthropoda</taxon>
        <taxon>Chelicerata</taxon>
        <taxon>Arachnida</taxon>
        <taxon>Araneae</taxon>
        <taxon>Araneomorphae</taxon>
        <taxon>Entelegynae</taxon>
        <taxon>Araneoidea</taxon>
        <taxon>Araneidae</taxon>
        <taxon>Caerostris</taxon>
    </lineage>
</organism>
<protein>
    <submittedName>
        <fullName evidence="1">Uncharacterized protein</fullName>
    </submittedName>
</protein>
<dbReference type="EMBL" id="BPLR01014557">
    <property type="protein sequence ID" value="GIY69623.1"/>
    <property type="molecule type" value="Genomic_DNA"/>
</dbReference>
<proteinExistence type="predicted"/>
<comment type="caution">
    <text evidence="1">The sequence shown here is derived from an EMBL/GenBank/DDBJ whole genome shotgun (WGS) entry which is preliminary data.</text>
</comment>
<sequence>MNTIKGFSNIDGNDSSYRFLYETFRDEFSDSEKLVSGRKIRSETKLLWNHRVKSTDILVNCVIDDKFNDFTQSGKKRDTWRVRGIRRVFSWLENV</sequence>
<dbReference type="AlphaFoldDB" id="A0AAV4VHP0"/>